<reference evidence="1" key="2">
    <citation type="submission" date="2013-10" db="EMBL/GenBank/DDBJ databases">
        <authorList>
            <person name="Aslett M."/>
        </authorList>
    </citation>
    <scope>NUCLEOTIDE SEQUENCE [LARGE SCALE GENOMIC DNA]</scope>
    <source>
        <strain evidence="1">Houghton</strain>
    </source>
</reference>
<dbReference type="AlphaFoldDB" id="U6K894"/>
<reference evidence="1" key="1">
    <citation type="submission" date="2013-10" db="EMBL/GenBank/DDBJ databases">
        <title>Genomic analysis of the causative agents of coccidiosis in chickens.</title>
        <authorList>
            <person name="Reid A.J."/>
            <person name="Blake D."/>
            <person name="Billington K."/>
            <person name="Browne H."/>
            <person name="Dunn M."/>
            <person name="Hung S."/>
            <person name="Kawahara F."/>
            <person name="Miranda-Saavedra D."/>
            <person name="Mourier T."/>
            <person name="Nagra H."/>
            <person name="Otto T.D."/>
            <person name="Rawlings N."/>
            <person name="Sanchez A."/>
            <person name="Sanders M."/>
            <person name="Subramaniam C."/>
            <person name="Tay Y."/>
            <person name="Dear P."/>
            <person name="Doerig C."/>
            <person name="Gruber A."/>
            <person name="Parkinson J."/>
            <person name="Shirley M."/>
            <person name="Wan K.L."/>
            <person name="Berriman M."/>
            <person name="Tomley F."/>
            <person name="Pain A."/>
        </authorList>
    </citation>
    <scope>NUCLEOTIDE SEQUENCE [LARGE SCALE GENOMIC DNA]</scope>
    <source>
        <strain evidence="1">Houghton</strain>
    </source>
</reference>
<gene>
    <name evidence="1" type="ORF">EMH_0010000</name>
</gene>
<evidence type="ECO:0000313" key="2">
    <source>
        <dbReference type="Proteomes" id="UP000030744"/>
    </source>
</evidence>
<dbReference type="GeneID" id="25375978"/>
<proteinExistence type="predicted"/>
<dbReference type="Proteomes" id="UP000030744">
    <property type="component" value="Unassembled WGS sequence"/>
</dbReference>
<name>U6K894_9EIME</name>
<accession>U6K894</accession>
<organism evidence="1 2">
    <name type="scientific">Eimeria mitis</name>
    <dbReference type="NCBI Taxonomy" id="44415"/>
    <lineage>
        <taxon>Eukaryota</taxon>
        <taxon>Sar</taxon>
        <taxon>Alveolata</taxon>
        <taxon>Apicomplexa</taxon>
        <taxon>Conoidasida</taxon>
        <taxon>Coccidia</taxon>
        <taxon>Eucoccidiorida</taxon>
        <taxon>Eimeriorina</taxon>
        <taxon>Eimeriidae</taxon>
        <taxon>Eimeria</taxon>
    </lineage>
</organism>
<protein>
    <submittedName>
        <fullName evidence="1">Uncharacterized protein</fullName>
    </submittedName>
</protein>
<dbReference type="VEuPathDB" id="ToxoDB:EMH_0010000"/>
<evidence type="ECO:0000313" key="1">
    <source>
        <dbReference type="EMBL" id="CDJ31713.1"/>
    </source>
</evidence>
<dbReference type="RefSeq" id="XP_013354278.1">
    <property type="nucleotide sequence ID" value="XM_013498824.1"/>
</dbReference>
<dbReference type="EMBL" id="HG683505">
    <property type="protein sequence ID" value="CDJ31713.1"/>
    <property type="molecule type" value="Genomic_DNA"/>
</dbReference>
<sequence length="260" mass="27273">MVAGFAGARAAELQGRMRMRRFSGMAHMAQACITGGRSWKCRGVAEESCSLCAHVYDLAVPNPALALRSRVVLWSSLSCSGPECFGITAFICVTYPGRHVLILCVQLLSCLPGRALEGVCATARAITGDLTELGTQHSRSEKGEALSGEEVIETLSTAQACITGGRSWKCRGVAEESCSLSVLALGFGVPGLSVSATGVCEKEPAVTSNLTESAMQCTCIAVLQKHLARLLASTAAVCLSLRCVAIVRCLAQDIYGVAVR</sequence>
<keyword evidence="2" id="KW-1185">Reference proteome</keyword>